<dbReference type="RefSeq" id="WP_194260058.1">
    <property type="nucleotide sequence ID" value="NZ_JABCQG010000010.1"/>
</dbReference>
<gene>
    <name evidence="1" type="ORF">HKD24_09405</name>
</gene>
<evidence type="ECO:0000313" key="2">
    <source>
        <dbReference type="Proteomes" id="UP000623107"/>
    </source>
</evidence>
<dbReference type="Proteomes" id="UP000623107">
    <property type="component" value="Unassembled WGS sequence"/>
</dbReference>
<reference evidence="2" key="1">
    <citation type="submission" date="2020-04" db="EMBL/GenBank/DDBJ databases">
        <title>Description of novel Gluconacetobacter.</title>
        <authorList>
            <person name="Sombolestani A."/>
        </authorList>
    </citation>
    <scope>NUCLEOTIDE SEQUENCE [LARGE SCALE GENOMIC DNA]</scope>
    <source>
        <strain evidence="2">LMG 31484</strain>
    </source>
</reference>
<comment type="caution">
    <text evidence="1">The sequence shown here is derived from an EMBL/GenBank/DDBJ whole genome shotgun (WGS) entry which is preliminary data.</text>
</comment>
<evidence type="ECO:0000313" key="1">
    <source>
        <dbReference type="EMBL" id="MBF0859430.1"/>
    </source>
</evidence>
<dbReference type="EMBL" id="JABCQG010000010">
    <property type="protein sequence ID" value="MBF0859430.1"/>
    <property type="molecule type" value="Genomic_DNA"/>
</dbReference>
<organism evidence="1 2">
    <name type="scientific">Gluconobacter vitians</name>
    <dbReference type="NCBI Taxonomy" id="2728102"/>
    <lineage>
        <taxon>Bacteria</taxon>
        <taxon>Pseudomonadati</taxon>
        <taxon>Pseudomonadota</taxon>
        <taxon>Alphaproteobacteria</taxon>
        <taxon>Acetobacterales</taxon>
        <taxon>Acetobacteraceae</taxon>
        <taxon>Gluconobacter</taxon>
    </lineage>
</organism>
<reference evidence="1 2" key="2">
    <citation type="submission" date="2020-11" db="EMBL/GenBank/DDBJ databases">
        <title>Description of novel Gluconobacter species.</title>
        <authorList>
            <person name="Cleenwerck I."/>
            <person name="Cnockaert M."/>
            <person name="Borremans W."/>
            <person name="Wieme A.D."/>
            <person name="De Vuyst L."/>
            <person name="Vandamme P."/>
        </authorList>
    </citation>
    <scope>NUCLEOTIDE SEQUENCE [LARGE SCALE GENOMIC DNA]</scope>
    <source>
        <strain evidence="1 2">LMG 31484</strain>
    </source>
</reference>
<sequence>MNTDAQVFAIYLTAATTDHPAGYVVNNVVCDGSSTPTVSTGQAAVADPDRQYPIGSAYTVSAS</sequence>
<accession>A0ABR9Y6G2</accession>
<protein>
    <submittedName>
        <fullName evidence="1">Uncharacterized protein</fullName>
    </submittedName>
</protein>
<proteinExistence type="predicted"/>
<name>A0ABR9Y6G2_9PROT</name>
<keyword evidence="2" id="KW-1185">Reference proteome</keyword>